<dbReference type="AlphaFoldDB" id="A0A3P6D9W3"/>
<proteinExistence type="predicted"/>
<evidence type="ECO:0000313" key="1">
    <source>
        <dbReference type="EMBL" id="VDD16069.1"/>
    </source>
</evidence>
<gene>
    <name evidence="1" type="ORF">BOLC4T28473H</name>
</gene>
<sequence>NLEEIVSDLKVKLDEGKEKNSCDGFLLVDEDEVA</sequence>
<dbReference type="EMBL" id="LR031873">
    <property type="protein sequence ID" value="VDD16069.1"/>
    <property type="molecule type" value="Genomic_DNA"/>
</dbReference>
<protein>
    <submittedName>
        <fullName evidence="1">Uncharacterized protein</fullName>
    </submittedName>
</protein>
<accession>A0A3P6D9W3</accession>
<organism evidence="1">
    <name type="scientific">Brassica oleracea</name>
    <name type="common">Wild cabbage</name>
    <dbReference type="NCBI Taxonomy" id="3712"/>
    <lineage>
        <taxon>Eukaryota</taxon>
        <taxon>Viridiplantae</taxon>
        <taxon>Streptophyta</taxon>
        <taxon>Embryophyta</taxon>
        <taxon>Tracheophyta</taxon>
        <taxon>Spermatophyta</taxon>
        <taxon>Magnoliopsida</taxon>
        <taxon>eudicotyledons</taxon>
        <taxon>Gunneridae</taxon>
        <taxon>Pentapetalae</taxon>
        <taxon>rosids</taxon>
        <taxon>malvids</taxon>
        <taxon>Brassicales</taxon>
        <taxon>Brassicaceae</taxon>
        <taxon>Brassiceae</taxon>
        <taxon>Brassica</taxon>
    </lineage>
</organism>
<feature type="non-terminal residue" evidence="1">
    <location>
        <position position="1"/>
    </location>
</feature>
<name>A0A3P6D9W3_BRAOL</name>
<reference evidence="1" key="1">
    <citation type="submission" date="2018-11" db="EMBL/GenBank/DDBJ databases">
        <authorList>
            <consortium name="Genoscope - CEA"/>
            <person name="William W."/>
        </authorList>
    </citation>
    <scope>NUCLEOTIDE SEQUENCE</scope>
</reference>